<evidence type="ECO:0000256" key="1">
    <source>
        <dbReference type="ARBA" id="ARBA00006538"/>
    </source>
</evidence>
<dbReference type="OMA" id="YKQTCIP"/>
<dbReference type="EMBL" id="HAAD01002865">
    <property type="protein sequence ID" value="CDG69097.1"/>
    <property type="molecule type" value="mRNA"/>
</dbReference>
<dbReference type="GO" id="GO:0047617">
    <property type="term" value="F:fatty acyl-CoA hydrolase activity"/>
    <property type="evidence" value="ECO:0007669"/>
    <property type="project" value="TreeGrafter"/>
</dbReference>
<dbReference type="PIRSF" id="PIRSF016521">
    <property type="entry name" value="Acyl-CoA_hydro"/>
    <property type="match status" value="1"/>
</dbReference>
<dbReference type="PANTHER" id="PTHR10824:SF4">
    <property type="entry name" value="ACYL-COENZYME A THIOESTERASE 1-LIKE"/>
    <property type="match status" value="1"/>
</dbReference>
<evidence type="ECO:0000259" key="3">
    <source>
        <dbReference type="Pfam" id="PF04775"/>
    </source>
</evidence>
<feature type="active site" description="Charge relay system" evidence="2">
    <location>
        <position position="335"/>
    </location>
</feature>
<dbReference type="PANTHER" id="PTHR10824">
    <property type="entry name" value="ACYL-COENZYME A THIOESTERASE-RELATED"/>
    <property type="match status" value="1"/>
</dbReference>
<dbReference type="InterPro" id="IPR014940">
    <property type="entry name" value="BAAT_C"/>
</dbReference>
<dbReference type="InterPro" id="IPR016662">
    <property type="entry name" value="Acyl-CoA_thioEstase_long-chain"/>
</dbReference>
<dbReference type="Gene3D" id="2.60.40.2240">
    <property type="entry name" value="Acyl-CoA thioester hydrolase/BAAT N-terminal domain"/>
    <property type="match status" value="1"/>
</dbReference>
<dbReference type="Pfam" id="PF08840">
    <property type="entry name" value="BAAT_C"/>
    <property type="match status" value="1"/>
</dbReference>
<organism evidence="5">
    <name type="scientific">Hydra vulgaris</name>
    <name type="common">Hydra</name>
    <name type="synonym">Hydra attenuata</name>
    <dbReference type="NCBI Taxonomy" id="6087"/>
    <lineage>
        <taxon>Eukaryota</taxon>
        <taxon>Metazoa</taxon>
        <taxon>Cnidaria</taxon>
        <taxon>Hydrozoa</taxon>
        <taxon>Hydroidolina</taxon>
        <taxon>Anthoathecata</taxon>
        <taxon>Aplanulata</taxon>
        <taxon>Hydridae</taxon>
        <taxon>Hydra</taxon>
    </lineage>
</organism>
<sequence>MPLNAYMPQIVVEPKDSLVINPVRIFGNNFKPESTVTIVASVFSKLENISFFSFAHIIISSDGSFDLSKTESLGGTYTGVHQMGLFWSMIKEPNSINRLQCADPSIPLEYEFKVYYSHVNTFVDKKLVCATNATRHILTKDVSRKFIKYGRIRGILFCPPGNGPFPAVITLYGGTKKQLPIQDVSAILVNNGYVSLALAYFNVDDLPKVYGNLDIEYFEEAVVFLQNLPVVNKSSIGVYGISKGGSVALAMASFLPQIKSVVSMNGSLHSIGGDTKYNGVTIPKLVHKDETYYKVSKYDTIVSSFIYAKIPLNDQSLIPFERSKSHILFVVSLDDSSVNVEHYLKILNNKISSAKTNNFKVITCDGMGHLVDAPYMPVCFCAPSVEYPEIFVEYGGRNIQAHALSQIKVWKHVIDFFDSSLKIPLSSL</sequence>
<dbReference type="InterPro" id="IPR006862">
    <property type="entry name" value="Thio_Ohase/aa_AcTrfase"/>
</dbReference>
<dbReference type="OrthoDB" id="6347013at2759"/>
<reference evidence="5" key="1">
    <citation type="journal article" date="2013" name="Genome Biol. Evol.">
        <title>Punctuated emergences of genetic and phenotypic innovations in eumetazoan, bilaterian, euteleostome, and hominidae ancestors.</title>
        <authorList>
            <person name="Wenger Y."/>
            <person name="Galliot B."/>
        </authorList>
    </citation>
    <scope>NUCLEOTIDE SEQUENCE</scope>
    <source>
        <tissue evidence="5">Whole animals</tissue>
    </source>
</reference>
<feature type="domain" description="Acyl-CoA thioester hydrolase/bile acid-CoA amino acid N-acetyltransferase" evidence="3">
    <location>
        <begin position="22"/>
        <end position="147"/>
    </location>
</feature>
<evidence type="ECO:0000259" key="4">
    <source>
        <dbReference type="Pfam" id="PF08840"/>
    </source>
</evidence>
<dbReference type="SUPFAM" id="SSF53474">
    <property type="entry name" value="alpha/beta-Hydrolases"/>
    <property type="match status" value="1"/>
</dbReference>
<dbReference type="GO" id="GO:0006631">
    <property type="term" value="P:fatty acid metabolic process"/>
    <property type="evidence" value="ECO:0007669"/>
    <property type="project" value="TreeGrafter"/>
</dbReference>
<dbReference type="Gene3D" id="3.40.50.1820">
    <property type="entry name" value="alpha/beta hydrolase"/>
    <property type="match status" value="1"/>
</dbReference>
<evidence type="ECO:0000313" key="5">
    <source>
        <dbReference type="EMBL" id="CDG69097.1"/>
    </source>
</evidence>
<dbReference type="InterPro" id="IPR029058">
    <property type="entry name" value="AB_hydrolase_fold"/>
</dbReference>
<dbReference type="KEGG" id="hmg:100213853"/>
<dbReference type="Pfam" id="PF04775">
    <property type="entry name" value="Bile_Hydr_Trans"/>
    <property type="match status" value="1"/>
</dbReference>
<accession>T2MB03</accession>
<feature type="active site" description="Charge relay system" evidence="2">
    <location>
        <position position="369"/>
    </location>
</feature>
<gene>
    <name evidence="5" type="primary">ACOT1</name>
</gene>
<name>T2MB03_HYDVU</name>
<dbReference type="AlphaFoldDB" id="T2MB03"/>
<comment type="similarity">
    <text evidence="1">Belongs to the C/M/P thioester hydrolase family.</text>
</comment>
<dbReference type="GO" id="GO:0006637">
    <property type="term" value="P:acyl-CoA metabolic process"/>
    <property type="evidence" value="ECO:0007669"/>
    <property type="project" value="InterPro"/>
</dbReference>
<proteinExistence type="evidence at transcript level"/>
<protein>
    <submittedName>
        <fullName evidence="5">Acyl-coenzyme A thioesterase 1</fullName>
    </submittedName>
</protein>
<feature type="domain" description="BAAT/Acyl-CoA thioester hydrolase C-terminal" evidence="4">
    <location>
        <begin position="214"/>
        <end position="421"/>
    </location>
</feature>
<feature type="active site" description="Charge relay system" evidence="2">
    <location>
        <position position="242"/>
    </location>
</feature>
<evidence type="ECO:0000256" key="2">
    <source>
        <dbReference type="PIRSR" id="PIRSR016521-1"/>
    </source>
</evidence>
<dbReference type="InterPro" id="IPR042490">
    <property type="entry name" value="Thio_Ohase/BAAT_N"/>
</dbReference>